<dbReference type="EMBL" id="SJPY01000004">
    <property type="protein sequence ID" value="TWU41548.1"/>
    <property type="molecule type" value="Genomic_DNA"/>
</dbReference>
<dbReference type="OrthoDB" id="225247at2"/>
<sequence length="564" mass="62814">MNAHPTQLLAASLLQNRCIVEMDTGEGKTLAVALAAARFAAENRSVCIATANEYLAQRDADWMHSMYADRGHTVAAVTSSTADSEKQVGYRAQVVYGTIRQFGFDFLKWRLHNRALGSGAVQERSANRRLLPSFDVLIVDEADSILIDEARTPLVIVGPDRSIESLEQTEARAALYRWAAAFCSTLDFQRDVIIDQATGAIAIGESGYAKVIESKMPREIHNSTTTQILHCVETTIRAMLSFTRDQHYVVDEGKIVLIDEYSGRKQVDRSLGGGLHEALQAREGLAIGGQSYPLARMTIQDFVSRFAHVCGITGTAMEDRREFENVYDLSIRRIEPLRPSQRSILPAVICRSEAEKFLAIASEVKQMTAQGRPVLVGTRTIEKSKRLSELFQKQGIAHEVLNANQAAYEAERIATAGRRGQVTVATNMAGRGTDIALGDGVEEEGGLHVIVSEIHSAERIDRQLIGRAGRQGDRGSARCYFSPDDELIRHAYGIDFAERLKQRVREKKTWTDREQQRIRATIVRAQRMISRSNQKWRQALTKAETEVGEDLKELGLDPHLDPLR</sequence>
<dbReference type="GO" id="GO:0006886">
    <property type="term" value="P:intracellular protein transport"/>
    <property type="evidence" value="ECO:0007669"/>
    <property type="project" value="InterPro"/>
</dbReference>
<evidence type="ECO:0000259" key="10">
    <source>
        <dbReference type="PROSITE" id="PS51192"/>
    </source>
</evidence>
<dbReference type="GO" id="GO:0005524">
    <property type="term" value="F:ATP binding"/>
    <property type="evidence" value="ECO:0007669"/>
    <property type="project" value="UniProtKB-KW"/>
</dbReference>
<dbReference type="GO" id="GO:0017038">
    <property type="term" value="P:protein import"/>
    <property type="evidence" value="ECO:0007669"/>
    <property type="project" value="InterPro"/>
</dbReference>
<dbReference type="GO" id="GO:0006605">
    <property type="term" value="P:protein targeting"/>
    <property type="evidence" value="ECO:0007669"/>
    <property type="project" value="InterPro"/>
</dbReference>
<keyword evidence="2" id="KW-1003">Cell membrane</keyword>
<dbReference type="PANTHER" id="PTHR30612:SF0">
    <property type="entry name" value="CHLOROPLAST PROTEIN-TRANSPORTING ATPASE"/>
    <property type="match status" value="1"/>
</dbReference>
<dbReference type="InterPro" id="IPR044722">
    <property type="entry name" value="SecA_SF2_C"/>
</dbReference>
<dbReference type="Gene3D" id="3.90.1440.10">
    <property type="entry name" value="SecA, preprotein cross-linking domain"/>
    <property type="match status" value="1"/>
</dbReference>
<dbReference type="InterPro" id="IPR027417">
    <property type="entry name" value="P-loop_NTPase"/>
</dbReference>
<keyword evidence="4" id="KW-0547">Nucleotide-binding</keyword>
<evidence type="ECO:0000256" key="4">
    <source>
        <dbReference type="ARBA" id="ARBA00022741"/>
    </source>
</evidence>
<dbReference type="AlphaFoldDB" id="A0A5C6DY58"/>
<organism evidence="13 14">
    <name type="scientific">Novipirellula aureliae</name>
    <dbReference type="NCBI Taxonomy" id="2527966"/>
    <lineage>
        <taxon>Bacteria</taxon>
        <taxon>Pseudomonadati</taxon>
        <taxon>Planctomycetota</taxon>
        <taxon>Planctomycetia</taxon>
        <taxon>Pirellulales</taxon>
        <taxon>Pirellulaceae</taxon>
        <taxon>Novipirellula</taxon>
    </lineage>
</organism>
<evidence type="ECO:0000256" key="2">
    <source>
        <dbReference type="ARBA" id="ARBA00022475"/>
    </source>
</evidence>
<gene>
    <name evidence="13" type="ORF">Q31b_29970</name>
</gene>
<evidence type="ECO:0000313" key="13">
    <source>
        <dbReference type="EMBL" id="TWU41548.1"/>
    </source>
</evidence>
<evidence type="ECO:0000256" key="3">
    <source>
        <dbReference type="ARBA" id="ARBA00022490"/>
    </source>
</evidence>
<evidence type="ECO:0000256" key="9">
    <source>
        <dbReference type="ARBA" id="ARBA00023136"/>
    </source>
</evidence>
<dbReference type="Pfam" id="PF01043">
    <property type="entry name" value="SecA_PP_bind"/>
    <property type="match status" value="1"/>
</dbReference>
<name>A0A5C6DY58_9BACT</name>
<feature type="domain" description="Helicase ATP-binding" evidence="10">
    <location>
        <begin position="9"/>
        <end position="198"/>
    </location>
</feature>
<evidence type="ECO:0000313" key="14">
    <source>
        <dbReference type="Proteomes" id="UP000315471"/>
    </source>
</evidence>
<evidence type="ECO:0000259" key="11">
    <source>
        <dbReference type="PROSITE" id="PS51194"/>
    </source>
</evidence>
<keyword evidence="14" id="KW-1185">Reference proteome</keyword>
<dbReference type="CDD" id="cd18803">
    <property type="entry name" value="SF2_C_secA"/>
    <property type="match status" value="1"/>
</dbReference>
<dbReference type="Pfam" id="PF21090">
    <property type="entry name" value="P-loop_SecA"/>
    <property type="match status" value="1"/>
</dbReference>
<protein>
    <submittedName>
        <fullName evidence="13">Preprotein translocase subunit SecA</fullName>
    </submittedName>
</protein>
<dbReference type="InterPro" id="IPR011115">
    <property type="entry name" value="SecA_DEAD"/>
</dbReference>
<dbReference type="SMART" id="SM00957">
    <property type="entry name" value="SecA_DEAD"/>
    <property type="match status" value="1"/>
</dbReference>
<feature type="domain" description="Helicase C-terminal" evidence="11">
    <location>
        <begin position="363"/>
        <end position="515"/>
    </location>
</feature>
<keyword evidence="8" id="KW-0811">Translocation</keyword>
<dbReference type="Proteomes" id="UP000315471">
    <property type="component" value="Unassembled WGS sequence"/>
</dbReference>
<dbReference type="InterPro" id="IPR011130">
    <property type="entry name" value="SecA_preprotein_X-link_dom"/>
</dbReference>
<dbReference type="PANTHER" id="PTHR30612">
    <property type="entry name" value="SECA INNER MEMBRANE COMPONENT OF SEC PROTEIN SECRETION SYSTEM"/>
    <property type="match status" value="1"/>
</dbReference>
<dbReference type="InterPro" id="IPR014001">
    <property type="entry name" value="Helicase_ATP-bd"/>
</dbReference>
<evidence type="ECO:0000259" key="12">
    <source>
        <dbReference type="PROSITE" id="PS51196"/>
    </source>
</evidence>
<dbReference type="SUPFAM" id="SSF52540">
    <property type="entry name" value="P-loop containing nucleoside triphosphate hydrolases"/>
    <property type="match status" value="2"/>
</dbReference>
<accession>A0A5C6DY58</accession>
<dbReference type="InterPro" id="IPR001650">
    <property type="entry name" value="Helicase_C-like"/>
</dbReference>
<reference evidence="13 14" key="1">
    <citation type="submission" date="2019-02" db="EMBL/GenBank/DDBJ databases">
        <title>Deep-cultivation of Planctomycetes and their phenomic and genomic characterization uncovers novel biology.</title>
        <authorList>
            <person name="Wiegand S."/>
            <person name="Jogler M."/>
            <person name="Boedeker C."/>
            <person name="Pinto D."/>
            <person name="Vollmers J."/>
            <person name="Rivas-Marin E."/>
            <person name="Kohn T."/>
            <person name="Peeters S.H."/>
            <person name="Heuer A."/>
            <person name="Rast P."/>
            <person name="Oberbeckmann S."/>
            <person name="Bunk B."/>
            <person name="Jeske O."/>
            <person name="Meyerdierks A."/>
            <person name="Storesund J.E."/>
            <person name="Kallscheuer N."/>
            <person name="Luecker S."/>
            <person name="Lage O.M."/>
            <person name="Pohl T."/>
            <person name="Merkel B.J."/>
            <person name="Hornburger P."/>
            <person name="Mueller R.-W."/>
            <person name="Bruemmer F."/>
            <person name="Labrenz M."/>
            <person name="Spormann A.M."/>
            <person name="Op Den Camp H."/>
            <person name="Overmann J."/>
            <person name="Amann R."/>
            <person name="Jetten M.S.M."/>
            <person name="Mascher T."/>
            <person name="Medema M.H."/>
            <person name="Devos D.P."/>
            <person name="Kaster A.-K."/>
            <person name="Ovreas L."/>
            <person name="Rohde M."/>
            <person name="Galperin M.Y."/>
            <person name="Jogler C."/>
        </authorList>
    </citation>
    <scope>NUCLEOTIDE SEQUENCE [LARGE SCALE GENOMIC DNA]</scope>
    <source>
        <strain evidence="13 14">Q31b</strain>
    </source>
</reference>
<dbReference type="PROSITE" id="PS01312">
    <property type="entry name" value="SECA"/>
    <property type="match status" value="1"/>
</dbReference>
<dbReference type="FunFam" id="3.40.50.300:FF:000429">
    <property type="entry name" value="Preprotein translocase subunit SecA"/>
    <property type="match status" value="1"/>
</dbReference>
<dbReference type="PRINTS" id="PR00906">
    <property type="entry name" value="SECA"/>
</dbReference>
<comment type="caution">
    <text evidence="13">The sequence shown here is derived from an EMBL/GenBank/DDBJ whole genome shotgun (WGS) entry which is preliminary data.</text>
</comment>
<dbReference type="SUPFAM" id="SSF81767">
    <property type="entry name" value="Pre-protein crosslinking domain of SecA"/>
    <property type="match status" value="1"/>
</dbReference>
<keyword evidence="9" id="KW-0472">Membrane</keyword>
<dbReference type="GO" id="GO:0031522">
    <property type="term" value="C:cell envelope Sec protein transport complex"/>
    <property type="evidence" value="ECO:0007669"/>
    <property type="project" value="TreeGrafter"/>
</dbReference>
<dbReference type="PROSITE" id="PS51194">
    <property type="entry name" value="HELICASE_CTER"/>
    <property type="match status" value="1"/>
</dbReference>
<keyword evidence="6" id="KW-0653">Protein transport</keyword>
<dbReference type="PROSITE" id="PS51196">
    <property type="entry name" value="SECA_MOTOR_DEAD"/>
    <property type="match status" value="1"/>
</dbReference>
<proteinExistence type="predicted"/>
<dbReference type="InterPro" id="IPR014018">
    <property type="entry name" value="SecA_motor_DEAD"/>
</dbReference>
<dbReference type="GO" id="GO:0005829">
    <property type="term" value="C:cytosol"/>
    <property type="evidence" value="ECO:0007669"/>
    <property type="project" value="TreeGrafter"/>
</dbReference>
<dbReference type="SMART" id="SM00958">
    <property type="entry name" value="SecA_PP_bind"/>
    <property type="match status" value="1"/>
</dbReference>
<evidence type="ECO:0000256" key="6">
    <source>
        <dbReference type="ARBA" id="ARBA00022927"/>
    </source>
</evidence>
<dbReference type="Pfam" id="PF07517">
    <property type="entry name" value="SecA_DEAD"/>
    <property type="match status" value="1"/>
</dbReference>
<keyword evidence="1" id="KW-0813">Transport</keyword>
<evidence type="ECO:0000256" key="8">
    <source>
        <dbReference type="ARBA" id="ARBA00023010"/>
    </source>
</evidence>
<dbReference type="InterPro" id="IPR036670">
    <property type="entry name" value="SecA_X-link_sf"/>
</dbReference>
<feature type="domain" description="SecA family profile" evidence="12">
    <location>
        <begin position="1"/>
        <end position="516"/>
    </location>
</feature>
<dbReference type="Gene3D" id="3.40.50.300">
    <property type="entry name" value="P-loop containing nucleotide triphosphate hydrolases"/>
    <property type="match status" value="2"/>
</dbReference>
<dbReference type="InterPro" id="IPR000185">
    <property type="entry name" value="SecA"/>
</dbReference>
<evidence type="ECO:0000256" key="7">
    <source>
        <dbReference type="ARBA" id="ARBA00022967"/>
    </source>
</evidence>
<keyword evidence="5" id="KW-0067">ATP-binding</keyword>
<keyword evidence="3" id="KW-0963">Cytoplasm</keyword>
<evidence type="ECO:0000256" key="5">
    <source>
        <dbReference type="ARBA" id="ARBA00022840"/>
    </source>
</evidence>
<dbReference type="GO" id="GO:0005886">
    <property type="term" value="C:plasma membrane"/>
    <property type="evidence" value="ECO:0007669"/>
    <property type="project" value="TreeGrafter"/>
</dbReference>
<dbReference type="PROSITE" id="PS51192">
    <property type="entry name" value="HELICASE_ATP_BIND_1"/>
    <property type="match status" value="1"/>
</dbReference>
<dbReference type="RefSeq" id="WP_146600341.1">
    <property type="nucleotide sequence ID" value="NZ_SJPY01000004.1"/>
</dbReference>
<dbReference type="GO" id="GO:0043952">
    <property type="term" value="P:protein transport by the Sec complex"/>
    <property type="evidence" value="ECO:0007669"/>
    <property type="project" value="TreeGrafter"/>
</dbReference>
<evidence type="ECO:0000256" key="1">
    <source>
        <dbReference type="ARBA" id="ARBA00022448"/>
    </source>
</evidence>
<keyword evidence="7" id="KW-1278">Translocase</keyword>
<dbReference type="InterPro" id="IPR020937">
    <property type="entry name" value="SecA_CS"/>
</dbReference>